<reference evidence="4" key="1">
    <citation type="submission" date="2014-12" db="EMBL/GenBank/DDBJ databases">
        <title>Genome Sequence of Valsa Canker Pathogens Uncovers a Specific Adaption of Colonization on Woody Bark.</title>
        <authorList>
            <person name="Yin Z."/>
            <person name="Liu H."/>
            <person name="Gao X."/>
            <person name="Li Z."/>
            <person name="Song N."/>
            <person name="Ke X."/>
            <person name="Dai Q."/>
            <person name="Wu Y."/>
            <person name="Sun Y."/>
            <person name="Xu J.-R."/>
            <person name="Kang Z.K."/>
            <person name="Wang L."/>
            <person name="Huang L."/>
        </authorList>
    </citation>
    <scope>NUCLEOTIDE SEQUENCE [LARGE SCALE GENOMIC DNA]</scope>
    <source>
        <strain evidence="4">SXYL134</strain>
    </source>
</reference>
<evidence type="ECO:0000313" key="3">
    <source>
        <dbReference type="EMBL" id="KUI52660.1"/>
    </source>
</evidence>
<dbReference type="AlphaFoldDB" id="A0A194ULX1"/>
<gene>
    <name evidence="3" type="ORF">VP1G_10499</name>
</gene>
<sequence>MSADAIAADAATTNWRTYDGPVPGKFIAYVVLFPLVMAILIALPALACYYALGAGKRGRISQYLPPNARGGLDRRDNHHGSIHPGYMGEKF</sequence>
<protein>
    <submittedName>
        <fullName evidence="3">Uncharacterized protein</fullName>
    </submittedName>
</protein>
<proteinExistence type="predicted"/>
<keyword evidence="2" id="KW-1133">Transmembrane helix</keyword>
<dbReference type="EMBL" id="KN714666">
    <property type="protein sequence ID" value="KUI52660.1"/>
    <property type="molecule type" value="Genomic_DNA"/>
</dbReference>
<name>A0A194ULX1_CYTMA</name>
<feature type="region of interest" description="Disordered" evidence="1">
    <location>
        <begin position="71"/>
        <end position="91"/>
    </location>
</feature>
<dbReference type="Proteomes" id="UP000078576">
    <property type="component" value="Unassembled WGS sequence"/>
</dbReference>
<feature type="transmembrane region" description="Helical" evidence="2">
    <location>
        <begin position="26"/>
        <end position="52"/>
    </location>
</feature>
<accession>A0A194ULX1</accession>
<organism evidence="3 4">
    <name type="scientific">Cytospora mali</name>
    <name type="common">Apple Valsa canker fungus</name>
    <name type="synonym">Valsa mali</name>
    <dbReference type="NCBI Taxonomy" id="578113"/>
    <lineage>
        <taxon>Eukaryota</taxon>
        <taxon>Fungi</taxon>
        <taxon>Dikarya</taxon>
        <taxon>Ascomycota</taxon>
        <taxon>Pezizomycotina</taxon>
        <taxon>Sordariomycetes</taxon>
        <taxon>Sordariomycetidae</taxon>
        <taxon>Diaporthales</taxon>
        <taxon>Cytosporaceae</taxon>
        <taxon>Cytospora</taxon>
    </lineage>
</organism>
<keyword evidence="2" id="KW-0812">Transmembrane</keyword>
<keyword evidence="4" id="KW-1185">Reference proteome</keyword>
<evidence type="ECO:0000256" key="1">
    <source>
        <dbReference type="SAM" id="MobiDB-lite"/>
    </source>
</evidence>
<keyword evidence="2" id="KW-0472">Membrane</keyword>
<evidence type="ECO:0000313" key="4">
    <source>
        <dbReference type="Proteomes" id="UP000078576"/>
    </source>
</evidence>
<evidence type="ECO:0000256" key="2">
    <source>
        <dbReference type="SAM" id="Phobius"/>
    </source>
</evidence>